<dbReference type="RefSeq" id="YP_009800847.1">
    <property type="nucleotide sequence ID" value="NC_047960.1"/>
</dbReference>
<evidence type="ECO:0000313" key="2">
    <source>
        <dbReference type="Proteomes" id="UP000247217"/>
    </source>
</evidence>
<dbReference type="Proteomes" id="UP000247217">
    <property type="component" value="Segment"/>
</dbReference>
<reference evidence="1" key="1">
    <citation type="submission" date="2018-03" db="EMBL/GenBank/DDBJ databases">
        <title>Complete genome sequence analysis of Enterobacteria phage IME347.</title>
        <authorList>
            <person name="Li P."/>
            <person name="Wang J."/>
            <person name="Tong Y."/>
        </authorList>
    </citation>
    <scope>NUCLEOTIDE SEQUENCE [LARGE SCALE GENOMIC DNA]</scope>
</reference>
<keyword evidence="2" id="KW-1185">Reference proteome</keyword>
<dbReference type="GeneID" id="54991352"/>
<dbReference type="KEGG" id="vg:54991352"/>
<name>A0A2S1GS46_9CAUD</name>
<accession>A0A2S1GS46</accession>
<proteinExistence type="predicted"/>
<dbReference type="EMBL" id="MH051918">
    <property type="protein sequence ID" value="AWD92211.1"/>
    <property type="molecule type" value="Genomic_DNA"/>
</dbReference>
<protein>
    <submittedName>
        <fullName evidence="1">Uncharacterized protein</fullName>
    </submittedName>
</protein>
<sequence length="70" mass="8032">MKFYQTSRNAVLKYWIENGVVMCSGMAGEPFKSAMTVEDVEWAVSRGMMVPVQSNPFDYWNKLKSGDLFK</sequence>
<organism evidence="1">
    <name type="scientific">Escherichia phage vB_EcoS_IME347</name>
    <dbReference type="NCBI Taxonomy" id="2496546"/>
    <lineage>
        <taxon>Viruses</taxon>
        <taxon>Duplodnaviria</taxon>
        <taxon>Heunggongvirae</taxon>
        <taxon>Uroviricota</taxon>
        <taxon>Caudoviricetes</taxon>
        <taxon>Drexlerviridae</taxon>
        <taxon>Tunavirinae</taxon>
        <taxon>Badaguanvirus</taxon>
        <taxon>Badaguanvirus IME347</taxon>
    </lineage>
</organism>
<evidence type="ECO:0000313" key="1">
    <source>
        <dbReference type="EMBL" id="AWD92211.1"/>
    </source>
</evidence>